<dbReference type="InParanoid" id="A0A7M7QFP8"/>
<dbReference type="InterPro" id="IPR039660">
    <property type="entry name" value="Ribosomal_eL14"/>
</dbReference>
<dbReference type="InterPro" id="IPR008991">
    <property type="entry name" value="Translation_prot_SH3-like_sf"/>
</dbReference>
<dbReference type="OMA" id="KLCFVVD"/>
<evidence type="ECO:0000313" key="10">
    <source>
        <dbReference type="Proteomes" id="UP000002358"/>
    </source>
</evidence>
<accession>A0A7M7QFP8</accession>
<dbReference type="GO" id="GO:0006412">
    <property type="term" value="P:translation"/>
    <property type="evidence" value="ECO:0007669"/>
    <property type="project" value="InterPro"/>
</dbReference>
<proteinExistence type="inferred from homology"/>
<comment type="similarity">
    <text evidence="1">Belongs to the eukaryotic ribosomal protein eL14 family.</text>
</comment>
<dbReference type="RefSeq" id="XP_031784919.1">
    <property type="nucleotide sequence ID" value="XM_031929059.1"/>
</dbReference>
<dbReference type="GeneID" id="100122306"/>
<name>A0A7M7QFP8_NASVI</name>
<keyword evidence="10" id="KW-1185">Reference proteome</keyword>
<dbReference type="InterPro" id="IPR005824">
    <property type="entry name" value="KOW"/>
</dbReference>
<evidence type="ECO:0000256" key="1">
    <source>
        <dbReference type="ARBA" id="ARBA00006592"/>
    </source>
</evidence>
<dbReference type="Pfam" id="PF00467">
    <property type="entry name" value="KOW"/>
    <property type="match status" value="1"/>
</dbReference>
<dbReference type="InterPro" id="IPR002784">
    <property type="entry name" value="Ribosomal_eL14_dom"/>
</dbReference>
<keyword evidence="3" id="KW-0687">Ribonucleoprotein</keyword>
<evidence type="ECO:0000259" key="7">
    <source>
        <dbReference type="Pfam" id="PF00467"/>
    </source>
</evidence>
<evidence type="ECO:0000256" key="4">
    <source>
        <dbReference type="ARBA" id="ARBA00035215"/>
    </source>
</evidence>
<dbReference type="AlphaFoldDB" id="A0A7M7QFP8"/>
<feature type="region of interest" description="Disordered" evidence="6">
    <location>
        <begin position="133"/>
        <end position="156"/>
    </location>
</feature>
<dbReference type="CDD" id="cd23702">
    <property type="entry name" value="eL14"/>
    <property type="match status" value="1"/>
</dbReference>
<dbReference type="OrthoDB" id="1875589at2759"/>
<feature type="domain" description="Large ribosomal subunit protein eL14" evidence="8">
    <location>
        <begin position="46"/>
        <end position="120"/>
    </location>
</feature>
<dbReference type="FunCoup" id="A0A7M7QFP8">
    <property type="interactions" value="1133"/>
</dbReference>
<dbReference type="GO" id="GO:0003723">
    <property type="term" value="F:RNA binding"/>
    <property type="evidence" value="ECO:0007669"/>
    <property type="project" value="InterPro"/>
</dbReference>
<dbReference type="PANTHER" id="PTHR11127">
    <property type="entry name" value="60S RIBOSOMAL PROTEIN L14"/>
    <property type="match status" value="1"/>
</dbReference>
<dbReference type="SUPFAM" id="SSF50104">
    <property type="entry name" value="Translation proteins SH3-like domain"/>
    <property type="match status" value="1"/>
</dbReference>
<dbReference type="Pfam" id="PF01929">
    <property type="entry name" value="Ribosomal_L14e"/>
    <property type="match status" value="1"/>
</dbReference>
<evidence type="ECO:0000313" key="9">
    <source>
        <dbReference type="EnsemblMetazoa" id="XP_031784919"/>
    </source>
</evidence>
<protein>
    <recommendedName>
        <fullName evidence="4">Large ribosomal subunit protein eL14</fullName>
    </recommendedName>
    <alternativeName>
        <fullName evidence="5">60S ribosomal protein L14</fullName>
    </alternativeName>
</protein>
<evidence type="ECO:0000259" key="8">
    <source>
        <dbReference type="Pfam" id="PF01929"/>
    </source>
</evidence>
<dbReference type="Gene3D" id="2.30.30.30">
    <property type="match status" value="1"/>
</dbReference>
<dbReference type="EnsemblMetazoa" id="XM_031929059">
    <property type="protein sequence ID" value="XP_031784919"/>
    <property type="gene ID" value="LOC100122306"/>
</dbReference>
<evidence type="ECO:0000256" key="3">
    <source>
        <dbReference type="ARBA" id="ARBA00023274"/>
    </source>
</evidence>
<dbReference type="KEGG" id="nvi:100122306"/>
<dbReference type="GO" id="GO:0022625">
    <property type="term" value="C:cytosolic large ribosomal subunit"/>
    <property type="evidence" value="ECO:0007669"/>
    <property type="project" value="TreeGrafter"/>
</dbReference>
<reference evidence="9" key="1">
    <citation type="submission" date="2021-01" db="UniProtKB">
        <authorList>
            <consortium name="EnsemblMetazoa"/>
        </authorList>
    </citation>
    <scope>IDENTIFICATION</scope>
</reference>
<feature type="domain" description="KOW" evidence="7">
    <location>
        <begin position="10"/>
        <end position="39"/>
    </location>
</feature>
<dbReference type="EnsemblMetazoa" id="XM_016985383">
    <property type="protein sequence ID" value="XP_016840872"/>
    <property type="gene ID" value="LOC100122306"/>
</dbReference>
<dbReference type="Proteomes" id="UP000002358">
    <property type="component" value="Chromosome 4"/>
</dbReference>
<dbReference type="GO" id="GO:0042273">
    <property type="term" value="P:ribosomal large subunit biogenesis"/>
    <property type="evidence" value="ECO:0007669"/>
    <property type="project" value="TreeGrafter"/>
</dbReference>
<organism evidence="9 10">
    <name type="scientific">Nasonia vitripennis</name>
    <name type="common">Parasitic wasp</name>
    <dbReference type="NCBI Taxonomy" id="7425"/>
    <lineage>
        <taxon>Eukaryota</taxon>
        <taxon>Metazoa</taxon>
        <taxon>Ecdysozoa</taxon>
        <taxon>Arthropoda</taxon>
        <taxon>Hexapoda</taxon>
        <taxon>Insecta</taxon>
        <taxon>Pterygota</taxon>
        <taxon>Neoptera</taxon>
        <taxon>Endopterygota</taxon>
        <taxon>Hymenoptera</taxon>
        <taxon>Apocrita</taxon>
        <taxon>Proctotrupomorpha</taxon>
        <taxon>Chalcidoidea</taxon>
        <taxon>Pteromalidae</taxon>
        <taxon>Pteromalinae</taxon>
        <taxon>Nasonia</taxon>
    </lineage>
</organism>
<dbReference type="RefSeq" id="XP_016840872.2">
    <property type="nucleotide sequence ID" value="XM_016985383.3"/>
</dbReference>
<sequence length="156" mass="18069">MPFERFVETGRVAYVSNGPYQGKLVSIVDVIDQNRVLVDGPASKIPRGQMRLSDLHLTKFRLKFPFTGSTRVVRKAWEEGKIDEEWAKTMWAKKVEAKKKRLELSDFDRFKLRRAKRVRNVLRTNAFFKLKKSTKKDKVAKTTKATKPAKKAATKK</sequence>
<dbReference type="InterPro" id="IPR014722">
    <property type="entry name" value="Rib_uL2_dom2"/>
</dbReference>
<evidence type="ECO:0000256" key="5">
    <source>
        <dbReference type="ARBA" id="ARBA00035318"/>
    </source>
</evidence>
<dbReference type="CTD" id="9045"/>
<feature type="compositionally biased region" description="Basic residues" evidence="6">
    <location>
        <begin position="147"/>
        <end position="156"/>
    </location>
</feature>
<dbReference type="SMR" id="A0A7M7QFP8"/>
<dbReference type="PANTHER" id="PTHR11127:SF2">
    <property type="entry name" value="LARGE RIBOSOMAL SUBUNIT PROTEIN EL14"/>
    <property type="match status" value="1"/>
</dbReference>
<keyword evidence="2" id="KW-0689">Ribosomal protein</keyword>
<evidence type="ECO:0000256" key="6">
    <source>
        <dbReference type="SAM" id="MobiDB-lite"/>
    </source>
</evidence>
<evidence type="ECO:0000256" key="2">
    <source>
        <dbReference type="ARBA" id="ARBA00022980"/>
    </source>
</evidence>
<dbReference type="GO" id="GO:0003735">
    <property type="term" value="F:structural constituent of ribosome"/>
    <property type="evidence" value="ECO:0007669"/>
    <property type="project" value="InterPro"/>
</dbReference>